<dbReference type="InterPro" id="IPR029063">
    <property type="entry name" value="SAM-dependent_MTases_sf"/>
</dbReference>
<evidence type="ECO:0000256" key="1">
    <source>
        <dbReference type="ARBA" id="ARBA00010203"/>
    </source>
</evidence>
<organism evidence="11 12">
    <name type="scientific">Neopusillimonas maritima</name>
    <dbReference type="NCBI Taxonomy" id="2026239"/>
    <lineage>
        <taxon>Bacteria</taxon>
        <taxon>Pseudomonadati</taxon>
        <taxon>Pseudomonadota</taxon>
        <taxon>Betaproteobacteria</taxon>
        <taxon>Burkholderiales</taxon>
        <taxon>Alcaligenaceae</taxon>
        <taxon>Neopusillimonas</taxon>
    </lineage>
</organism>
<comment type="caution">
    <text evidence="11">The sequence shown here is derived from an EMBL/GenBank/DDBJ whole genome shotgun (WGS) entry which is preliminary data.</text>
</comment>
<dbReference type="InterPro" id="IPR025745">
    <property type="entry name" value="Mrr-like_N_dom"/>
</dbReference>
<evidence type="ECO:0000256" key="2">
    <source>
        <dbReference type="ARBA" id="ARBA00022603"/>
    </source>
</evidence>
<evidence type="ECO:0000259" key="9">
    <source>
        <dbReference type="Pfam" id="PF01555"/>
    </source>
</evidence>
<feature type="domain" description="DNA methylase N-4/N-6" evidence="9">
    <location>
        <begin position="133"/>
        <end position="387"/>
    </location>
</feature>
<proteinExistence type="inferred from homology"/>
<gene>
    <name evidence="11" type="ORF">CJP73_07540</name>
</gene>
<dbReference type="GO" id="GO:0009307">
    <property type="term" value="P:DNA restriction-modification system"/>
    <property type="evidence" value="ECO:0007669"/>
    <property type="project" value="UniProtKB-KW"/>
</dbReference>
<dbReference type="Pfam" id="PF01555">
    <property type="entry name" value="N6_N4_Mtase"/>
    <property type="match status" value="1"/>
</dbReference>
<dbReference type="InterPro" id="IPR001091">
    <property type="entry name" value="RM_Methyltransferase"/>
</dbReference>
<dbReference type="SUPFAM" id="SSF53335">
    <property type="entry name" value="S-adenosyl-L-methionine-dependent methyltransferases"/>
    <property type="match status" value="1"/>
</dbReference>
<dbReference type="Proteomes" id="UP000266206">
    <property type="component" value="Unassembled WGS sequence"/>
</dbReference>
<dbReference type="RefSeq" id="WP_119515991.1">
    <property type="nucleotide sequence ID" value="NZ_NQYH01000005.1"/>
</dbReference>
<dbReference type="PRINTS" id="PR00508">
    <property type="entry name" value="S21N4MTFRASE"/>
</dbReference>
<keyword evidence="3" id="KW-0808">Transferase</keyword>
<evidence type="ECO:0000256" key="6">
    <source>
        <dbReference type="ARBA" id="ARBA00023125"/>
    </source>
</evidence>
<feature type="domain" description="Restriction system protein Mrr-like N-terminal" evidence="10">
    <location>
        <begin position="24"/>
        <end position="97"/>
    </location>
</feature>
<dbReference type="GO" id="GO:0003677">
    <property type="term" value="F:DNA binding"/>
    <property type="evidence" value="ECO:0007669"/>
    <property type="project" value="UniProtKB-KW"/>
</dbReference>
<evidence type="ECO:0000256" key="3">
    <source>
        <dbReference type="ARBA" id="ARBA00022679"/>
    </source>
</evidence>
<evidence type="ECO:0000256" key="5">
    <source>
        <dbReference type="ARBA" id="ARBA00022747"/>
    </source>
</evidence>
<dbReference type="PROSITE" id="PS00093">
    <property type="entry name" value="N4_MTASE"/>
    <property type="match status" value="1"/>
</dbReference>
<dbReference type="OrthoDB" id="9816288at2"/>
<dbReference type="InterPro" id="IPR017985">
    <property type="entry name" value="MeTrfase_CN4_CS"/>
</dbReference>
<evidence type="ECO:0000313" key="11">
    <source>
        <dbReference type="EMBL" id="RIY40990.1"/>
    </source>
</evidence>
<dbReference type="AlphaFoldDB" id="A0A3A1YVW9"/>
<evidence type="ECO:0000313" key="12">
    <source>
        <dbReference type="Proteomes" id="UP000266206"/>
    </source>
</evidence>
<protein>
    <recommendedName>
        <fullName evidence="8">Methyltransferase</fullName>
        <ecNumber evidence="8">2.1.1.-</ecNumber>
    </recommendedName>
</protein>
<comment type="similarity">
    <text evidence="1">Belongs to the N(4)/N(6)-methyltransferase family. N(4) subfamily.</text>
</comment>
<evidence type="ECO:0000259" key="10">
    <source>
        <dbReference type="Pfam" id="PF14338"/>
    </source>
</evidence>
<keyword evidence="4" id="KW-0949">S-adenosyl-L-methionine</keyword>
<dbReference type="GO" id="GO:0008170">
    <property type="term" value="F:N-methyltransferase activity"/>
    <property type="evidence" value="ECO:0007669"/>
    <property type="project" value="InterPro"/>
</dbReference>
<accession>A0A3A1YVW9</accession>
<dbReference type="Pfam" id="PF14338">
    <property type="entry name" value="Mrr_N"/>
    <property type="match status" value="1"/>
</dbReference>
<dbReference type="Gene3D" id="3.40.50.150">
    <property type="entry name" value="Vaccinia Virus protein VP39"/>
    <property type="match status" value="1"/>
</dbReference>
<dbReference type="EMBL" id="NQYH01000005">
    <property type="protein sequence ID" value="RIY40990.1"/>
    <property type="molecule type" value="Genomic_DNA"/>
</dbReference>
<keyword evidence="6" id="KW-0238">DNA-binding</keyword>
<keyword evidence="2 11" id="KW-0489">Methyltransferase</keyword>
<keyword evidence="5" id="KW-0680">Restriction system</keyword>
<evidence type="ECO:0000256" key="7">
    <source>
        <dbReference type="ARBA" id="ARBA00049120"/>
    </source>
</evidence>
<dbReference type="GO" id="GO:0032259">
    <property type="term" value="P:methylation"/>
    <property type="evidence" value="ECO:0007669"/>
    <property type="project" value="UniProtKB-KW"/>
</dbReference>
<comment type="catalytic activity">
    <reaction evidence="7">
        <text>a 2'-deoxycytidine in DNA + S-adenosyl-L-methionine = an N(4)-methyl-2'-deoxycytidine in DNA + S-adenosyl-L-homocysteine + H(+)</text>
        <dbReference type="Rhea" id="RHEA:16857"/>
        <dbReference type="Rhea" id="RHEA-COMP:11369"/>
        <dbReference type="Rhea" id="RHEA-COMP:13674"/>
        <dbReference type="ChEBI" id="CHEBI:15378"/>
        <dbReference type="ChEBI" id="CHEBI:57856"/>
        <dbReference type="ChEBI" id="CHEBI:59789"/>
        <dbReference type="ChEBI" id="CHEBI:85452"/>
        <dbReference type="ChEBI" id="CHEBI:137933"/>
        <dbReference type="EC" id="2.1.1.113"/>
    </reaction>
</comment>
<name>A0A3A1YVW9_9BURK</name>
<reference evidence="11 12" key="1">
    <citation type="submission" date="2017-08" db="EMBL/GenBank/DDBJ databases">
        <title>Pusillimonas indicus sp. nov., a member of the family Alcaligenaceae isolated from surface seawater.</title>
        <authorList>
            <person name="Li J."/>
        </authorList>
    </citation>
    <scope>NUCLEOTIDE SEQUENCE [LARGE SCALE GENOMIC DNA]</scope>
    <source>
        <strain evidence="11 12">L52-1-41</strain>
    </source>
</reference>
<evidence type="ECO:0000256" key="4">
    <source>
        <dbReference type="ARBA" id="ARBA00022691"/>
    </source>
</evidence>
<sequence length="411" mass="46693">MTTQLNLFEYVQRAYANTSDAVLDNTALYRQVARLANIEESTLDQKSPIGKSKQLHSVMKRKIRWYQQTLRSMGIIERVKDRRGVWALTQAGRQKLKSIRSDVAVLGFSTELGVAIWSDCHRVFSQWDEPICLALTSPPYPLARARAYGGPSIEDYSDFICRVIEPIVKNLVPGGNVVLNVGDVFEPGLPAKSTYIEELIIDLRKRLGLYLMNRIVWESNKPPGPIQWASKQRMQLNEGYEHVLWFCNDPSQCIADNRRVLEPHTERHRKLMARGGESRRAVYGDGAYRIRPGSYQNQTEGAILRNVWKLSNNCPSQRRYKQMAQDLGLQAHGASMPLKLAQRVIRFMTQVDELVVDPLAGSITTGLAAELEGRRWACTDKIFDYVRGGAQRFLDRPGFNLHLDFLGAVND</sequence>
<evidence type="ECO:0000256" key="8">
    <source>
        <dbReference type="RuleBase" id="RU362026"/>
    </source>
</evidence>
<dbReference type="GO" id="GO:0015667">
    <property type="term" value="F:site-specific DNA-methyltransferase (cytosine-N4-specific) activity"/>
    <property type="evidence" value="ECO:0007669"/>
    <property type="project" value="UniProtKB-EC"/>
</dbReference>
<dbReference type="EC" id="2.1.1.-" evidence="8"/>
<dbReference type="InterPro" id="IPR002941">
    <property type="entry name" value="DNA_methylase_N4/N6"/>
</dbReference>